<gene>
    <name evidence="8" type="ORF">AAA081_07765</name>
</gene>
<comment type="similarity">
    <text evidence="2 6">Belongs to the class-I pyridoxal-phosphate-dependent aminotransferase family.</text>
</comment>
<dbReference type="RefSeq" id="WP_349054493.1">
    <property type="nucleotide sequence ID" value="NZ_JBBNPS010000027.1"/>
</dbReference>
<sequence>MMKPLISKKYAAHGSGGLAAGADLAKAHPDVVDFTLGDPDLTTPAAIIDAAAADARAGHTHYTDSRGDGELIAAIVDFQKEEYGVELSPENVFVTTSACHGMWLVLETMLDEGDEVMIIEPYFAPYADQVKMAGGVPVFIPTDPDEGFRPNIDVIREKVTEKTKALIVNTPNNPSGLCLKKEELEAFGRLAEEKDFYLIADDIYTAFSYDGPFVPMASLDPCKDRTITLRSFSKNFAMTGWRIGYILGEKNFIAAAKSVNENNVYTAPAISQRAALYALAHREDLQPPVVEEFKTRTFHAYERLTRLKNIRIPEPTGTFYLFVDIRPTGLSEDEVWQKLFDEAHVLTVKGSAFGESGRGFLRLAVTVGVDAIDKAFDRIEKMEIFQ</sequence>
<dbReference type="PANTHER" id="PTHR46383">
    <property type="entry name" value="ASPARTATE AMINOTRANSFERASE"/>
    <property type="match status" value="1"/>
</dbReference>
<dbReference type="SUPFAM" id="SSF53383">
    <property type="entry name" value="PLP-dependent transferases"/>
    <property type="match status" value="1"/>
</dbReference>
<feature type="domain" description="Aminotransferase class I/classII large" evidence="7">
    <location>
        <begin position="30"/>
        <end position="379"/>
    </location>
</feature>
<dbReference type="CDD" id="cd00609">
    <property type="entry name" value="AAT_like"/>
    <property type="match status" value="1"/>
</dbReference>
<keyword evidence="3 6" id="KW-0032">Aminotransferase</keyword>
<evidence type="ECO:0000256" key="1">
    <source>
        <dbReference type="ARBA" id="ARBA00001933"/>
    </source>
</evidence>
<dbReference type="PANTHER" id="PTHR46383:SF2">
    <property type="entry name" value="AMINOTRANSFERASE"/>
    <property type="match status" value="1"/>
</dbReference>
<comment type="caution">
    <text evidence="8">The sequence shown here is derived from an EMBL/GenBank/DDBJ whole genome shotgun (WGS) entry which is preliminary data.</text>
</comment>
<dbReference type="Gene3D" id="3.90.1150.10">
    <property type="entry name" value="Aspartate Aminotransferase, domain 1"/>
    <property type="match status" value="1"/>
</dbReference>
<dbReference type="EMBL" id="JBBNPS010000027">
    <property type="protein sequence ID" value="MEQ3354185.1"/>
    <property type="molecule type" value="Genomic_DNA"/>
</dbReference>
<dbReference type="InterPro" id="IPR050596">
    <property type="entry name" value="AspAT/PAT-like"/>
</dbReference>
<dbReference type="PROSITE" id="PS00105">
    <property type="entry name" value="AA_TRANSFER_CLASS_1"/>
    <property type="match status" value="1"/>
</dbReference>
<evidence type="ECO:0000256" key="5">
    <source>
        <dbReference type="ARBA" id="ARBA00022898"/>
    </source>
</evidence>
<evidence type="ECO:0000256" key="3">
    <source>
        <dbReference type="ARBA" id="ARBA00022576"/>
    </source>
</evidence>
<accession>A0ABV1J7L1</accession>
<dbReference type="InterPro" id="IPR004839">
    <property type="entry name" value="Aminotransferase_I/II_large"/>
</dbReference>
<dbReference type="InterPro" id="IPR004838">
    <property type="entry name" value="NHTrfase_class1_PyrdxlP-BS"/>
</dbReference>
<organism evidence="8 9">
    <name type="scientific">Aedoeadaptatus acetigenes</name>
    <dbReference type="NCBI Taxonomy" id="2981723"/>
    <lineage>
        <taxon>Bacteria</taxon>
        <taxon>Bacillati</taxon>
        <taxon>Bacillota</taxon>
        <taxon>Tissierellia</taxon>
        <taxon>Tissierellales</taxon>
        <taxon>Peptoniphilaceae</taxon>
        <taxon>Aedoeadaptatus</taxon>
    </lineage>
</organism>
<protein>
    <recommendedName>
        <fullName evidence="6">Aminotransferase</fullName>
        <ecNumber evidence="6">2.6.1.-</ecNumber>
    </recommendedName>
</protein>
<keyword evidence="4 6" id="KW-0808">Transferase</keyword>
<keyword evidence="9" id="KW-1185">Reference proteome</keyword>
<evidence type="ECO:0000259" key="7">
    <source>
        <dbReference type="Pfam" id="PF00155"/>
    </source>
</evidence>
<evidence type="ECO:0000313" key="8">
    <source>
        <dbReference type="EMBL" id="MEQ3354185.1"/>
    </source>
</evidence>
<keyword evidence="5" id="KW-0663">Pyridoxal phosphate</keyword>
<dbReference type="InterPro" id="IPR015422">
    <property type="entry name" value="PyrdxlP-dep_Trfase_small"/>
</dbReference>
<comment type="cofactor">
    <cofactor evidence="1 6">
        <name>pyridoxal 5'-phosphate</name>
        <dbReference type="ChEBI" id="CHEBI:597326"/>
    </cofactor>
</comment>
<dbReference type="Pfam" id="PF00155">
    <property type="entry name" value="Aminotran_1_2"/>
    <property type="match status" value="1"/>
</dbReference>
<dbReference type="GO" id="GO:0008483">
    <property type="term" value="F:transaminase activity"/>
    <property type="evidence" value="ECO:0007669"/>
    <property type="project" value="UniProtKB-KW"/>
</dbReference>
<name>A0ABV1J7L1_9FIRM</name>
<evidence type="ECO:0000256" key="6">
    <source>
        <dbReference type="RuleBase" id="RU000481"/>
    </source>
</evidence>
<dbReference type="Gene3D" id="3.40.640.10">
    <property type="entry name" value="Type I PLP-dependent aspartate aminotransferase-like (Major domain)"/>
    <property type="match status" value="1"/>
</dbReference>
<evidence type="ECO:0000313" key="9">
    <source>
        <dbReference type="Proteomes" id="UP001481872"/>
    </source>
</evidence>
<dbReference type="InterPro" id="IPR015424">
    <property type="entry name" value="PyrdxlP-dep_Trfase"/>
</dbReference>
<reference evidence="8 9" key="1">
    <citation type="submission" date="2024-04" db="EMBL/GenBank/DDBJ databases">
        <title>Human intestinal bacterial collection.</title>
        <authorList>
            <person name="Pauvert C."/>
            <person name="Hitch T.C.A."/>
            <person name="Clavel T."/>
        </authorList>
    </citation>
    <scope>NUCLEOTIDE SEQUENCE [LARGE SCALE GENOMIC DNA]</scope>
    <source>
        <strain evidence="8 9">CLA-SR-H026</strain>
    </source>
</reference>
<evidence type="ECO:0000256" key="2">
    <source>
        <dbReference type="ARBA" id="ARBA00007441"/>
    </source>
</evidence>
<dbReference type="Proteomes" id="UP001481872">
    <property type="component" value="Unassembled WGS sequence"/>
</dbReference>
<evidence type="ECO:0000256" key="4">
    <source>
        <dbReference type="ARBA" id="ARBA00022679"/>
    </source>
</evidence>
<dbReference type="EC" id="2.6.1.-" evidence="6"/>
<dbReference type="InterPro" id="IPR015421">
    <property type="entry name" value="PyrdxlP-dep_Trfase_major"/>
</dbReference>
<proteinExistence type="inferred from homology"/>